<reference evidence="3" key="1">
    <citation type="journal article" date="2020" name="Stud. Mycol.">
        <title>101 Dothideomycetes genomes: a test case for predicting lifestyles and emergence of pathogens.</title>
        <authorList>
            <person name="Haridas S."/>
            <person name="Albert R."/>
            <person name="Binder M."/>
            <person name="Bloem J."/>
            <person name="Labutti K."/>
            <person name="Salamov A."/>
            <person name="Andreopoulos B."/>
            <person name="Baker S."/>
            <person name="Barry K."/>
            <person name="Bills G."/>
            <person name="Bluhm B."/>
            <person name="Cannon C."/>
            <person name="Castanera R."/>
            <person name="Culley D."/>
            <person name="Daum C."/>
            <person name="Ezra D."/>
            <person name="Gonzalez J."/>
            <person name="Henrissat B."/>
            <person name="Kuo A."/>
            <person name="Liang C."/>
            <person name="Lipzen A."/>
            <person name="Lutzoni F."/>
            <person name="Magnuson J."/>
            <person name="Mondo S."/>
            <person name="Nolan M."/>
            <person name="Ohm R."/>
            <person name="Pangilinan J."/>
            <person name="Park H.-J."/>
            <person name="Ramirez L."/>
            <person name="Alfaro M."/>
            <person name="Sun H."/>
            <person name="Tritt A."/>
            <person name="Yoshinaga Y."/>
            <person name="Zwiers L.-H."/>
            <person name="Turgeon B."/>
            <person name="Goodwin S."/>
            <person name="Spatafora J."/>
            <person name="Crous P."/>
            <person name="Grigoriev I."/>
        </authorList>
    </citation>
    <scope>NUCLEOTIDE SEQUENCE</scope>
    <source>
        <strain evidence="3">CBS 279.74</strain>
    </source>
</reference>
<gene>
    <name evidence="3" type="ORF">K504DRAFT_59416</name>
</gene>
<evidence type="ECO:0000256" key="2">
    <source>
        <dbReference type="SAM" id="SignalP"/>
    </source>
</evidence>
<feature type="compositionally biased region" description="Polar residues" evidence="1">
    <location>
        <begin position="44"/>
        <end position="54"/>
    </location>
</feature>
<dbReference type="OrthoDB" id="3800084at2759"/>
<evidence type="ECO:0000313" key="3">
    <source>
        <dbReference type="EMBL" id="KAF2706580.1"/>
    </source>
</evidence>
<organism evidence="3 4">
    <name type="scientific">Pleomassaria siparia CBS 279.74</name>
    <dbReference type="NCBI Taxonomy" id="1314801"/>
    <lineage>
        <taxon>Eukaryota</taxon>
        <taxon>Fungi</taxon>
        <taxon>Dikarya</taxon>
        <taxon>Ascomycota</taxon>
        <taxon>Pezizomycotina</taxon>
        <taxon>Dothideomycetes</taxon>
        <taxon>Pleosporomycetidae</taxon>
        <taxon>Pleosporales</taxon>
        <taxon>Pleomassariaceae</taxon>
        <taxon>Pleomassaria</taxon>
    </lineage>
</organism>
<feature type="compositionally biased region" description="Low complexity" evidence="1">
    <location>
        <begin position="85"/>
        <end position="96"/>
    </location>
</feature>
<feature type="signal peptide" evidence="2">
    <location>
        <begin position="1"/>
        <end position="18"/>
    </location>
</feature>
<dbReference type="AlphaFoldDB" id="A0A6G1K1G8"/>
<evidence type="ECO:0000256" key="1">
    <source>
        <dbReference type="SAM" id="MobiDB-lite"/>
    </source>
</evidence>
<feature type="region of interest" description="Disordered" evidence="1">
    <location>
        <begin position="14"/>
        <end position="139"/>
    </location>
</feature>
<name>A0A6G1K1G8_9PLEO</name>
<sequence length="139" mass="14731">MKLTTVLYIMGASSLVAGAPQDDEEPEESLFPSFSRPTILPSFSVPSRSARPTPTGSPPIPTLSFSGLPSFSRPGFPSFTISIRPTPSKPSVKPSPSIKPTPPVLPTLSVKPTKSGRPSWTSPPKPTPTDDGDDDDDEE</sequence>
<keyword evidence="2" id="KW-0732">Signal</keyword>
<dbReference type="Proteomes" id="UP000799428">
    <property type="component" value="Unassembled WGS sequence"/>
</dbReference>
<protein>
    <submittedName>
        <fullName evidence="3">Uncharacterized protein</fullName>
    </submittedName>
</protein>
<proteinExistence type="predicted"/>
<dbReference type="EMBL" id="MU005775">
    <property type="protein sequence ID" value="KAF2706580.1"/>
    <property type="molecule type" value="Genomic_DNA"/>
</dbReference>
<accession>A0A6G1K1G8</accession>
<feature type="compositionally biased region" description="Acidic residues" evidence="1">
    <location>
        <begin position="130"/>
        <end position="139"/>
    </location>
</feature>
<evidence type="ECO:0000313" key="4">
    <source>
        <dbReference type="Proteomes" id="UP000799428"/>
    </source>
</evidence>
<keyword evidence="4" id="KW-1185">Reference proteome</keyword>
<feature type="chain" id="PRO_5026179145" evidence="2">
    <location>
        <begin position="19"/>
        <end position="139"/>
    </location>
</feature>